<feature type="chain" id="PRO_5038766275" evidence="1">
    <location>
        <begin position="33"/>
        <end position="384"/>
    </location>
</feature>
<keyword evidence="3" id="KW-1185">Reference proteome</keyword>
<evidence type="ECO:0000313" key="2">
    <source>
        <dbReference type="EMBL" id="MBI8988486.1"/>
    </source>
</evidence>
<gene>
    <name evidence="2" type="ORF">JDV75_01725</name>
</gene>
<sequence length="384" mass="39678">MSHTPAMARRMPRTVFAAASVALISISPVAVATTAAAEPAPAPADSCAWTATASLTSTDDADRATGDVPYRVSLQLRKKATRDHLEWRPSVRIFQQIADTAHRDADGEPATYRQLTSGYDFTFTTGAEPEAVYTVEDLRRADGLRAYTAGFNQYSTDDTSAMSAGETISIGIDDSAELAFNSDPAHRDRGFGLGKLVSAAVPASRTGYTATATISGRTIPYPWQNAACHDLGVHAAADKVSAPAGTRTMIGTVSGTTSDTTGFAVRLLGADGAEIGSGDVAADGTVGIRPNEGTTGGATARIIRTQVNPVDGSTTTATIGEIPLTVIDPPAVPDPGNGGKPDSDTGLLALLKSVFGPFLDRLASFLNGFSSTVVSAAADSSEHR</sequence>
<dbReference type="Proteomes" id="UP000645966">
    <property type="component" value="Unassembled WGS sequence"/>
</dbReference>
<keyword evidence="1" id="KW-0732">Signal</keyword>
<dbReference type="AlphaFoldDB" id="A0A934I3K5"/>
<dbReference type="EMBL" id="JAEIOS010000009">
    <property type="protein sequence ID" value="MBI8988486.1"/>
    <property type="molecule type" value="Genomic_DNA"/>
</dbReference>
<protein>
    <submittedName>
        <fullName evidence="2">Uncharacterized protein</fullName>
    </submittedName>
</protein>
<comment type="caution">
    <text evidence="2">The sequence shown here is derived from an EMBL/GenBank/DDBJ whole genome shotgun (WGS) entry which is preliminary data.</text>
</comment>
<feature type="signal peptide" evidence="1">
    <location>
        <begin position="1"/>
        <end position="32"/>
    </location>
</feature>
<proteinExistence type="predicted"/>
<name>A0A934I3K5_9CORY</name>
<evidence type="ECO:0000256" key="1">
    <source>
        <dbReference type="SAM" id="SignalP"/>
    </source>
</evidence>
<reference evidence="2" key="1">
    <citation type="submission" date="2020-12" db="EMBL/GenBank/DDBJ databases">
        <title>Genome public.</title>
        <authorList>
            <person name="Sun Q."/>
        </authorList>
    </citation>
    <scope>NUCLEOTIDE SEQUENCE</scope>
    <source>
        <strain evidence="2">CCM 8863</strain>
    </source>
</reference>
<dbReference type="RefSeq" id="WP_198737522.1">
    <property type="nucleotide sequence ID" value="NZ_JAEIOS010000009.1"/>
</dbReference>
<accession>A0A934I3K5</accession>
<organism evidence="2 3">
    <name type="scientific">Corynebacterium meridianum</name>
    <dbReference type="NCBI Taxonomy" id="2765363"/>
    <lineage>
        <taxon>Bacteria</taxon>
        <taxon>Bacillati</taxon>
        <taxon>Actinomycetota</taxon>
        <taxon>Actinomycetes</taxon>
        <taxon>Mycobacteriales</taxon>
        <taxon>Corynebacteriaceae</taxon>
        <taxon>Corynebacterium</taxon>
    </lineage>
</organism>
<evidence type="ECO:0000313" key="3">
    <source>
        <dbReference type="Proteomes" id="UP000645966"/>
    </source>
</evidence>